<keyword evidence="2" id="KW-1185">Reference proteome</keyword>
<dbReference type="EMBL" id="JAIWYP010000011">
    <property type="protein sequence ID" value="KAH3736853.1"/>
    <property type="molecule type" value="Genomic_DNA"/>
</dbReference>
<evidence type="ECO:0000313" key="1">
    <source>
        <dbReference type="EMBL" id="KAH3736853.1"/>
    </source>
</evidence>
<reference evidence="1" key="1">
    <citation type="journal article" date="2019" name="bioRxiv">
        <title>The Genome of the Zebra Mussel, Dreissena polymorpha: A Resource for Invasive Species Research.</title>
        <authorList>
            <person name="McCartney M.A."/>
            <person name="Auch B."/>
            <person name="Kono T."/>
            <person name="Mallez S."/>
            <person name="Zhang Y."/>
            <person name="Obille A."/>
            <person name="Becker A."/>
            <person name="Abrahante J.E."/>
            <person name="Garbe J."/>
            <person name="Badalamenti J.P."/>
            <person name="Herman A."/>
            <person name="Mangelson H."/>
            <person name="Liachko I."/>
            <person name="Sullivan S."/>
            <person name="Sone E.D."/>
            <person name="Koren S."/>
            <person name="Silverstein K.A.T."/>
            <person name="Beckman K.B."/>
            <person name="Gohl D.M."/>
        </authorList>
    </citation>
    <scope>NUCLEOTIDE SEQUENCE</scope>
    <source>
        <strain evidence="1">Duluth1</strain>
        <tissue evidence="1">Whole animal</tissue>
    </source>
</reference>
<dbReference type="Proteomes" id="UP000828390">
    <property type="component" value="Unassembled WGS sequence"/>
</dbReference>
<protein>
    <submittedName>
        <fullName evidence="1">Uncharacterized protein</fullName>
    </submittedName>
</protein>
<organism evidence="1 2">
    <name type="scientific">Dreissena polymorpha</name>
    <name type="common">Zebra mussel</name>
    <name type="synonym">Mytilus polymorpha</name>
    <dbReference type="NCBI Taxonomy" id="45954"/>
    <lineage>
        <taxon>Eukaryota</taxon>
        <taxon>Metazoa</taxon>
        <taxon>Spiralia</taxon>
        <taxon>Lophotrochozoa</taxon>
        <taxon>Mollusca</taxon>
        <taxon>Bivalvia</taxon>
        <taxon>Autobranchia</taxon>
        <taxon>Heteroconchia</taxon>
        <taxon>Euheterodonta</taxon>
        <taxon>Imparidentia</taxon>
        <taxon>Neoheterodontei</taxon>
        <taxon>Myida</taxon>
        <taxon>Dreissenoidea</taxon>
        <taxon>Dreissenidae</taxon>
        <taxon>Dreissena</taxon>
    </lineage>
</organism>
<reference evidence="1" key="2">
    <citation type="submission" date="2020-11" db="EMBL/GenBank/DDBJ databases">
        <authorList>
            <person name="McCartney M.A."/>
            <person name="Auch B."/>
            <person name="Kono T."/>
            <person name="Mallez S."/>
            <person name="Becker A."/>
            <person name="Gohl D.M."/>
            <person name="Silverstein K.A.T."/>
            <person name="Koren S."/>
            <person name="Bechman K.B."/>
            <person name="Herman A."/>
            <person name="Abrahante J.E."/>
            <person name="Garbe J."/>
        </authorList>
    </citation>
    <scope>NUCLEOTIDE SEQUENCE</scope>
    <source>
        <strain evidence="1">Duluth1</strain>
        <tissue evidence="1">Whole animal</tissue>
    </source>
</reference>
<dbReference type="AlphaFoldDB" id="A0A9D4HXX9"/>
<proteinExistence type="predicted"/>
<gene>
    <name evidence="1" type="ORF">DPMN_043428</name>
</gene>
<evidence type="ECO:0000313" key="2">
    <source>
        <dbReference type="Proteomes" id="UP000828390"/>
    </source>
</evidence>
<name>A0A9D4HXX9_DREPO</name>
<accession>A0A9D4HXX9</accession>
<comment type="caution">
    <text evidence="1">The sequence shown here is derived from an EMBL/GenBank/DDBJ whole genome shotgun (WGS) entry which is preliminary data.</text>
</comment>
<sequence length="72" mass="8077">MQGFIDADLPKLHSMLQGAQSACGYSFEYINRTLQSEMEKALSKKSEKSSDICRGCNKTCKSRSTLCTYGYH</sequence>